<dbReference type="CDD" id="cd16494">
    <property type="entry name" value="RING-CH-C4HC3_ZSWM2"/>
    <property type="match status" value="1"/>
</dbReference>
<feature type="compositionally biased region" description="Low complexity" evidence="10">
    <location>
        <begin position="765"/>
        <end position="774"/>
    </location>
</feature>
<dbReference type="InterPro" id="IPR013083">
    <property type="entry name" value="Znf_RING/FYVE/PHD"/>
</dbReference>
<keyword evidence="4 8" id="KW-0479">Metal-binding</keyword>
<keyword evidence="3 9" id="KW-0547">Nucleotide-binding</keyword>
<keyword evidence="4 8" id="KW-0863">Zinc-finger</keyword>
<evidence type="ECO:0000256" key="2">
    <source>
        <dbReference type="ARBA" id="ARBA00022679"/>
    </source>
</evidence>
<dbReference type="Pfam" id="PF21040">
    <property type="entry name" value="CEP104-like_TOG"/>
    <property type="match status" value="1"/>
</dbReference>
<dbReference type="PANTHER" id="PTHR11584">
    <property type="entry name" value="SERINE/THREONINE PROTEIN KINASE"/>
    <property type="match status" value="1"/>
</dbReference>
<dbReference type="InterPro" id="IPR000719">
    <property type="entry name" value="Prot_kinase_dom"/>
</dbReference>
<accession>A0A1B6BZG6</accession>
<dbReference type="GO" id="GO:0008270">
    <property type="term" value="F:zinc ion binding"/>
    <property type="evidence" value="ECO:0007669"/>
    <property type="project" value="UniProtKB-KW"/>
</dbReference>
<dbReference type="GO" id="GO:0035556">
    <property type="term" value="P:intracellular signal transduction"/>
    <property type="evidence" value="ECO:0007669"/>
    <property type="project" value="UniProtKB-ARBA"/>
</dbReference>
<dbReference type="InterPro" id="IPR008271">
    <property type="entry name" value="Ser/Thr_kinase_AS"/>
</dbReference>
<dbReference type="SUPFAM" id="SSF56112">
    <property type="entry name" value="Protein kinase-like (PK-like)"/>
    <property type="match status" value="1"/>
</dbReference>
<evidence type="ECO:0000256" key="6">
    <source>
        <dbReference type="ARBA" id="ARBA00022833"/>
    </source>
</evidence>
<evidence type="ECO:0000313" key="14">
    <source>
        <dbReference type="EMBL" id="JAS06409.1"/>
    </source>
</evidence>
<dbReference type="Gene3D" id="3.30.40.10">
    <property type="entry name" value="Zinc/RING finger domain, C3HC4 (zinc finger)"/>
    <property type="match status" value="1"/>
</dbReference>
<dbReference type="SMART" id="SM00220">
    <property type="entry name" value="S_TKc"/>
    <property type="match status" value="1"/>
</dbReference>
<dbReference type="Pfam" id="PF00069">
    <property type="entry name" value="Pkinase"/>
    <property type="match status" value="1"/>
</dbReference>
<feature type="domain" description="RING-type" evidence="12">
    <location>
        <begin position="272"/>
        <end position="321"/>
    </location>
</feature>
<feature type="domain" description="Protein kinase" evidence="11">
    <location>
        <begin position="848"/>
        <end position="1118"/>
    </location>
</feature>
<feature type="region of interest" description="Disordered" evidence="10">
    <location>
        <begin position="765"/>
        <end position="796"/>
    </location>
</feature>
<evidence type="ECO:0000256" key="9">
    <source>
        <dbReference type="PROSITE-ProRule" id="PRU10141"/>
    </source>
</evidence>
<dbReference type="InterPro" id="IPR011989">
    <property type="entry name" value="ARM-like"/>
</dbReference>
<reference evidence="14" key="1">
    <citation type="submission" date="2015-12" db="EMBL/GenBank/DDBJ databases">
        <title>De novo transcriptome assembly of four potential Pierce s Disease insect vectors from Arizona vineyards.</title>
        <authorList>
            <person name="Tassone E.E."/>
        </authorList>
    </citation>
    <scope>NUCLEOTIDE SEQUENCE</scope>
</reference>
<evidence type="ECO:0000256" key="5">
    <source>
        <dbReference type="ARBA" id="ARBA00022777"/>
    </source>
</evidence>
<name>A0A1B6BZG6_9HEMI</name>
<evidence type="ECO:0000259" key="12">
    <source>
        <dbReference type="PROSITE" id="PS50089"/>
    </source>
</evidence>
<dbReference type="SUPFAM" id="SSF48371">
    <property type="entry name" value="ARM repeat"/>
    <property type="match status" value="1"/>
</dbReference>
<feature type="compositionally biased region" description="Polar residues" evidence="10">
    <location>
        <begin position="775"/>
        <end position="791"/>
    </location>
</feature>
<dbReference type="InterPro" id="IPR001841">
    <property type="entry name" value="Znf_RING"/>
</dbReference>
<gene>
    <name evidence="14" type="ORF">g.24517</name>
</gene>
<keyword evidence="5" id="KW-0418">Kinase</keyword>
<dbReference type="PROSITE" id="PS50089">
    <property type="entry name" value="ZF_RING_2"/>
    <property type="match status" value="1"/>
</dbReference>
<dbReference type="GO" id="GO:0005524">
    <property type="term" value="F:ATP binding"/>
    <property type="evidence" value="ECO:0007669"/>
    <property type="project" value="UniProtKB-UniRule"/>
</dbReference>
<dbReference type="FunFam" id="1.10.510.10:FF:000286">
    <property type="entry name" value="Mitogen-activated protein kinase kinase kinase 1 (Predicted)"/>
    <property type="match status" value="1"/>
</dbReference>
<dbReference type="InterPro" id="IPR011009">
    <property type="entry name" value="Kinase-like_dom_sf"/>
</dbReference>
<keyword evidence="6" id="KW-0862">Zinc</keyword>
<keyword evidence="2" id="KW-0808">Transferase</keyword>
<dbReference type="GO" id="GO:0004674">
    <property type="term" value="F:protein serine/threonine kinase activity"/>
    <property type="evidence" value="ECO:0007669"/>
    <property type="project" value="UniProtKB-KW"/>
</dbReference>
<dbReference type="SUPFAM" id="SSF57850">
    <property type="entry name" value="RING/U-box"/>
    <property type="match status" value="1"/>
</dbReference>
<evidence type="ECO:0008006" key="15">
    <source>
        <dbReference type="Google" id="ProtNLM"/>
    </source>
</evidence>
<sequence>MAGVIPAPNELEWVVPCSTNLLPSKTINCFKIRSRPVHTSDTQRKGPMIARIPAQVIVPVLQYEEQSDIEKSTDNKRLLPSPSATNVSIFGSGDTVRQQRKRSPSLSHSRGSSPSGRGRGSSPGGLDPSVLEAVKRRVQRVQQARLYLLQQPGPNSFLVGGDSPEHKYKVVIGPQSCSCGRDPHCLHLLFVMLRVFQVPESDSRIYSKTLKNYEVESLFQTYQERRNSRVCEANFKNLTNAPKLDPNCVMRSPSDSPLNSSKCAGVAEEDLCPICLLAMTDGESLVSCTSGCRNKLHHHCMAIWAAECYQQGEAVLCPLCRKVWTPDPGGEYNIISGPTLASKPTKVLTPTKSGHSKRNWVIRGSSSAKTSSSFNPFYYSDYIPLDQLASANDWMKVLGKDLVSCLYSKDWKARECGLRELAMEVETACQCDNEEHQQKLLNYCARILSTFVADSVFKVYLAWVYCFRVLLNNTTIGQMNELIPPIVRALLSKCADHNRRNCQLSIEVLLDFAKGQNGSHIWTLDGDQFKSNQQFELILNCIVEDFNQESVSWQWLAGRLIVLDCMIKEFPNEFWLQYIPLYPNEAGYKLQNYNRLMTVVEFAIKALNYPHSTVNKLAKHVFIVSCSMTVKEKGVMKQVYELLLPLEPDLQIRLRKKLQEMIGEWDSAKMSCQNSKQIPYLNEPGITDRSYQKVEVSTQLSSTCKKTTLQRPKDLPLTNLSKIKLKNPVIKFYHEPVVMMNSQKKWNQPGLKLYNLFTKGKKDNLLPNKPDLPLSSHTSISKSFPQQTSPEPVTPDSPAIEEIVISLPVSSKFQEESQNGVSLISGLIQLQTKTENNSKLTYTEDIDWQRGLMLGAGGSSTCFQARDIATGTLMAVKQVSFCRNSSEEQSSVEANIEEEMAMMSTLNHPNIVRLLGATKQGKHFNMFVEWMAGGSVANLLDKFGPFTNQVILHYTMQVVSGLNYLHQNHILHRDLKGANLLVDSTGQRLRIGDFGAAIKLGSKTDVPDEFQCQLLGTIAFMAPEALRGEEYNQACDIWSLGCCIIEMATTEPPWRENNVSNHLALIYKIACTNEPPKIPESLSNILQSIVLTCLNMDPELRPSAKELLQHCPGPGQGQ</sequence>
<evidence type="ECO:0000256" key="8">
    <source>
        <dbReference type="PROSITE-ProRule" id="PRU00175"/>
    </source>
</evidence>
<dbReference type="Gene3D" id="1.25.10.10">
    <property type="entry name" value="Leucine-rich Repeat Variant"/>
    <property type="match status" value="1"/>
</dbReference>
<proteinExistence type="predicted"/>
<dbReference type="InterPro" id="IPR016024">
    <property type="entry name" value="ARM-type_fold"/>
</dbReference>
<dbReference type="PROSITE" id="PS00107">
    <property type="entry name" value="PROTEIN_KINASE_ATP"/>
    <property type="match status" value="1"/>
</dbReference>
<protein>
    <recommendedName>
        <fullName evidence="15">Mitogen-activated protein kinase kinase kinase</fullName>
    </recommendedName>
</protein>
<dbReference type="PROSITE" id="PS50966">
    <property type="entry name" value="ZF_SWIM"/>
    <property type="match status" value="1"/>
</dbReference>
<dbReference type="InterPro" id="IPR017441">
    <property type="entry name" value="Protein_kinase_ATP_BS"/>
</dbReference>
<evidence type="ECO:0000256" key="7">
    <source>
        <dbReference type="ARBA" id="ARBA00022840"/>
    </source>
</evidence>
<feature type="domain" description="SWIM-type" evidence="13">
    <location>
        <begin position="168"/>
        <end position="196"/>
    </location>
</feature>
<dbReference type="Gene3D" id="1.10.510.10">
    <property type="entry name" value="Transferase(Phosphotransferase) domain 1"/>
    <property type="match status" value="1"/>
</dbReference>
<dbReference type="PROSITE" id="PS50011">
    <property type="entry name" value="PROTEIN_KINASE_DOM"/>
    <property type="match status" value="1"/>
</dbReference>
<keyword evidence="7 9" id="KW-0067">ATP-binding</keyword>
<evidence type="ECO:0000256" key="4">
    <source>
        <dbReference type="ARBA" id="ARBA00022771"/>
    </source>
</evidence>
<dbReference type="AlphaFoldDB" id="A0A1B6BZG6"/>
<feature type="region of interest" description="Disordered" evidence="10">
    <location>
        <begin position="69"/>
        <end position="128"/>
    </location>
</feature>
<dbReference type="PROSITE" id="PS00108">
    <property type="entry name" value="PROTEIN_KINASE_ST"/>
    <property type="match status" value="1"/>
</dbReference>
<evidence type="ECO:0000259" key="11">
    <source>
        <dbReference type="PROSITE" id="PS50011"/>
    </source>
</evidence>
<dbReference type="InterPro" id="IPR007527">
    <property type="entry name" value="Znf_SWIM"/>
</dbReference>
<evidence type="ECO:0000256" key="1">
    <source>
        <dbReference type="ARBA" id="ARBA00022527"/>
    </source>
</evidence>
<dbReference type="EMBL" id="GEDC01030889">
    <property type="protein sequence ID" value="JAS06409.1"/>
    <property type="molecule type" value="Transcribed_RNA"/>
</dbReference>
<dbReference type="PANTHER" id="PTHR11584:SF369">
    <property type="entry name" value="MITOGEN-ACTIVATED PROTEIN KINASE KINASE KINASE 19-RELATED"/>
    <property type="match status" value="1"/>
</dbReference>
<organism evidence="14">
    <name type="scientific">Clastoptera arizonana</name>
    <name type="common">Arizona spittle bug</name>
    <dbReference type="NCBI Taxonomy" id="38151"/>
    <lineage>
        <taxon>Eukaryota</taxon>
        <taxon>Metazoa</taxon>
        <taxon>Ecdysozoa</taxon>
        <taxon>Arthropoda</taxon>
        <taxon>Hexapoda</taxon>
        <taxon>Insecta</taxon>
        <taxon>Pterygota</taxon>
        <taxon>Neoptera</taxon>
        <taxon>Paraneoptera</taxon>
        <taxon>Hemiptera</taxon>
        <taxon>Auchenorrhyncha</taxon>
        <taxon>Cercopoidea</taxon>
        <taxon>Clastopteridae</taxon>
        <taxon>Clastoptera</taxon>
    </lineage>
</organism>
<evidence type="ECO:0000256" key="10">
    <source>
        <dbReference type="SAM" id="MobiDB-lite"/>
    </source>
</evidence>
<evidence type="ECO:0000259" key="13">
    <source>
        <dbReference type="PROSITE" id="PS50966"/>
    </source>
</evidence>
<feature type="compositionally biased region" description="Low complexity" evidence="10">
    <location>
        <begin position="104"/>
        <end position="116"/>
    </location>
</feature>
<keyword evidence="1" id="KW-0723">Serine/threonine-protein kinase</keyword>
<evidence type="ECO:0000256" key="3">
    <source>
        <dbReference type="ARBA" id="ARBA00022741"/>
    </source>
</evidence>
<feature type="binding site" evidence="9">
    <location>
        <position position="877"/>
    </location>
    <ligand>
        <name>ATP</name>
        <dbReference type="ChEBI" id="CHEBI:30616"/>
    </ligand>
</feature>